<feature type="transmembrane region" description="Helical" evidence="6">
    <location>
        <begin position="313"/>
        <end position="331"/>
    </location>
</feature>
<evidence type="ECO:0000313" key="9">
    <source>
        <dbReference type="Proteomes" id="UP000011514"/>
    </source>
</evidence>
<feature type="compositionally biased region" description="Basic and acidic residues" evidence="5">
    <location>
        <begin position="154"/>
        <end position="200"/>
    </location>
</feature>
<feature type="transmembrane region" description="Helical" evidence="6">
    <location>
        <begin position="21"/>
        <end position="40"/>
    </location>
</feature>
<evidence type="ECO:0000256" key="3">
    <source>
        <dbReference type="ARBA" id="ARBA00022989"/>
    </source>
</evidence>
<feature type="transmembrane region" description="Helical" evidence="6">
    <location>
        <begin position="263"/>
        <end position="283"/>
    </location>
</feature>
<dbReference type="eggNOG" id="arCOG06405">
    <property type="taxonomic scope" value="Archaea"/>
</dbReference>
<keyword evidence="4 6" id="KW-0472">Membrane</keyword>
<protein>
    <submittedName>
        <fullName evidence="8">HTTM domain protein</fullName>
    </submittedName>
</protein>
<evidence type="ECO:0000256" key="2">
    <source>
        <dbReference type="ARBA" id="ARBA00022692"/>
    </source>
</evidence>
<evidence type="ECO:0000256" key="1">
    <source>
        <dbReference type="ARBA" id="ARBA00004127"/>
    </source>
</evidence>
<feature type="compositionally biased region" description="Basic and acidic residues" evidence="5">
    <location>
        <begin position="342"/>
        <end position="368"/>
    </location>
</feature>
<dbReference type="Proteomes" id="UP000011514">
    <property type="component" value="Unassembled WGS sequence"/>
</dbReference>
<feature type="region of interest" description="Disordered" evidence="5">
    <location>
        <begin position="151"/>
        <end position="201"/>
    </location>
</feature>
<dbReference type="PANTHER" id="PTHR39535">
    <property type="entry name" value="SPORULATION-DELAYING PROTEIN SDPB"/>
    <property type="match status" value="1"/>
</dbReference>
<proteinExistence type="predicted"/>
<dbReference type="GO" id="GO:0012505">
    <property type="term" value="C:endomembrane system"/>
    <property type="evidence" value="ECO:0007669"/>
    <property type="project" value="UniProtKB-SubCell"/>
</dbReference>
<feature type="domain" description="HTTM-like" evidence="7">
    <location>
        <begin position="12"/>
        <end position="330"/>
    </location>
</feature>
<evidence type="ECO:0000259" key="7">
    <source>
        <dbReference type="SMART" id="SM00752"/>
    </source>
</evidence>
<dbReference type="InterPro" id="IPR052964">
    <property type="entry name" value="Sporulation_signal_mat"/>
</dbReference>
<feature type="transmembrane region" description="Helical" evidence="6">
    <location>
        <begin position="389"/>
        <end position="407"/>
    </location>
</feature>
<dbReference type="PANTHER" id="PTHR39535:SF2">
    <property type="entry name" value="HTTM DOMAIN-CONTAINING PROTEIN"/>
    <property type="match status" value="1"/>
</dbReference>
<evidence type="ECO:0000313" key="8">
    <source>
        <dbReference type="EMBL" id="ELZ43528.1"/>
    </source>
</evidence>
<feature type="transmembrane region" description="Helical" evidence="6">
    <location>
        <begin position="128"/>
        <end position="147"/>
    </location>
</feature>
<feature type="transmembrane region" description="Helical" evidence="6">
    <location>
        <begin position="79"/>
        <end position="98"/>
    </location>
</feature>
<reference evidence="8 9" key="1">
    <citation type="journal article" date="2014" name="PLoS Genet.">
        <title>Phylogenetically driven sequencing of extremely halophilic archaea reveals strategies for static and dynamic osmo-response.</title>
        <authorList>
            <person name="Becker E.A."/>
            <person name="Seitzer P.M."/>
            <person name="Tritt A."/>
            <person name="Larsen D."/>
            <person name="Krusor M."/>
            <person name="Yao A.I."/>
            <person name="Wu D."/>
            <person name="Madern D."/>
            <person name="Eisen J.A."/>
            <person name="Darling A.E."/>
            <person name="Facciotti M.T."/>
        </authorList>
    </citation>
    <scope>NUCLEOTIDE SEQUENCE [LARGE SCALE GENOMIC DNA]</scope>
    <source>
        <strain evidence="8 9">DSM 1137</strain>
    </source>
</reference>
<dbReference type="STRING" id="1227484.C471_00380"/>
<keyword evidence="3 6" id="KW-1133">Transmembrane helix</keyword>
<feature type="region of interest" description="Disordered" evidence="5">
    <location>
        <begin position="342"/>
        <end position="382"/>
    </location>
</feature>
<accession>M0E933</accession>
<organism evidence="8 9">
    <name type="scientific">Halorubrum saccharovorum DSM 1137</name>
    <dbReference type="NCBI Taxonomy" id="1227484"/>
    <lineage>
        <taxon>Archaea</taxon>
        <taxon>Methanobacteriati</taxon>
        <taxon>Methanobacteriota</taxon>
        <taxon>Stenosarchaea group</taxon>
        <taxon>Halobacteria</taxon>
        <taxon>Halobacteriales</taxon>
        <taxon>Haloferacaceae</taxon>
        <taxon>Halorubrum</taxon>
    </lineage>
</organism>
<dbReference type="InterPro" id="IPR011020">
    <property type="entry name" value="HTTM-like"/>
</dbReference>
<evidence type="ECO:0000256" key="6">
    <source>
        <dbReference type="SAM" id="Phobius"/>
    </source>
</evidence>
<dbReference type="SMART" id="SM00752">
    <property type="entry name" value="HTTM"/>
    <property type="match status" value="1"/>
</dbReference>
<comment type="subcellular location">
    <subcellularLocation>
        <location evidence="1">Endomembrane system</location>
        <topology evidence="1">Multi-pass membrane protein</topology>
    </subcellularLocation>
</comment>
<dbReference type="PATRIC" id="fig|1227484.4.peg.74"/>
<keyword evidence="2 6" id="KW-0812">Transmembrane</keyword>
<sequence>MRESLRERATPHLGIDPRALGAFRIAVALFLLADLLVYRIPAVSAFYTDDGVLPRSTLAEIYPLLETVSIHAMSGSARVQTGLLAVGACAAVCLLVGYRTRASTVLSLVLLASLYARNPYVINGGNTILVVVLFLSLFLPLDARWSVSAGRRSGRTDRDDADERGADERGADERGADERGADERGADERGADERGTDERAGGVAPRVCSIGTAVTLLTLVSIYAANAVSKFRSDAWMSGIAVPRIFQLEEFTVGLGPFVSEHAAVLATVNWLWVALLSASVLLIAATGRLRVGVALAFVSAHIGMAATMRLGVFPFVMISVLLLFFPPGAWDRVEAVASKRRGSDRPAEADRPYRSDGGDETGVDRSGGDGAADTAPPDPSRVRRGVRVGATLVLVSFFLALVWWQAAGVGLVDLPASESAGELSEVSWSFFAPNPPDASSWYVVRGTLESGESIDVRDGRAVTYDRPPDAAETYPTTLWHQFGFRMKNAGEARYRPVAAYVCERSDRSLASVTVFHVEQAVGPSGPVGEPEPQRQVRVAC</sequence>
<comment type="caution">
    <text evidence="8">The sequence shown here is derived from an EMBL/GenBank/DDBJ whole genome shotgun (WGS) entry which is preliminary data.</text>
</comment>
<feature type="transmembrane region" description="Helical" evidence="6">
    <location>
        <begin position="203"/>
        <end position="225"/>
    </location>
</feature>
<dbReference type="EMBL" id="AOJE01000005">
    <property type="protein sequence ID" value="ELZ43528.1"/>
    <property type="molecule type" value="Genomic_DNA"/>
</dbReference>
<dbReference type="AlphaFoldDB" id="M0E933"/>
<gene>
    <name evidence="8" type="ORF">C471_00380</name>
</gene>
<name>M0E933_9EURY</name>
<keyword evidence="9" id="KW-1185">Reference proteome</keyword>
<evidence type="ECO:0000256" key="4">
    <source>
        <dbReference type="ARBA" id="ARBA00023136"/>
    </source>
</evidence>
<evidence type="ECO:0000256" key="5">
    <source>
        <dbReference type="SAM" id="MobiDB-lite"/>
    </source>
</evidence>